<dbReference type="Proteomes" id="UP000830198">
    <property type="component" value="Chromosome"/>
</dbReference>
<organism evidence="1 2">
    <name type="scientific">Chitinophaga filiformis</name>
    <name type="common">Myxococcus filiformis</name>
    <name type="synonym">Flexibacter filiformis</name>
    <dbReference type="NCBI Taxonomy" id="104663"/>
    <lineage>
        <taxon>Bacteria</taxon>
        <taxon>Pseudomonadati</taxon>
        <taxon>Bacteroidota</taxon>
        <taxon>Chitinophagia</taxon>
        <taxon>Chitinophagales</taxon>
        <taxon>Chitinophagaceae</taxon>
        <taxon>Chitinophaga</taxon>
    </lineage>
</organism>
<name>A0ABY4IAF9_CHIFI</name>
<proteinExistence type="predicted"/>
<reference evidence="1 2" key="1">
    <citation type="submission" date="2022-04" db="EMBL/GenBank/DDBJ databases">
        <title>The arsenic-methylating capacity of Chitinophaga filiformis YT5 during chitin decomposition.</title>
        <authorList>
            <person name="Chen G."/>
            <person name="Liang Y."/>
        </authorList>
    </citation>
    <scope>NUCLEOTIDE SEQUENCE [LARGE SCALE GENOMIC DNA]</scope>
    <source>
        <strain evidence="1 2">YT5</strain>
    </source>
</reference>
<evidence type="ECO:0000313" key="2">
    <source>
        <dbReference type="Proteomes" id="UP000830198"/>
    </source>
</evidence>
<evidence type="ECO:0000313" key="1">
    <source>
        <dbReference type="EMBL" id="UPK72525.1"/>
    </source>
</evidence>
<dbReference type="EMBL" id="CP095855">
    <property type="protein sequence ID" value="UPK72525.1"/>
    <property type="molecule type" value="Genomic_DNA"/>
</dbReference>
<protein>
    <submittedName>
        <fullName evidence="1">Uncharacterized protein</fullName>
    </submittedName>
</protein>
<sequence length="93" mass="10795">MMTRQITISHNDRHDMYDVSFERQENATIYHIAPNVNSNVSFPRQFDIVKPDDSDQPQYETKDLNEEGREIADALWKQISLLPPQFSGGKEKA</sequence>
<dbReference type="RefSeq" id="WP_247814712.1">
    <property type="nucleotide sequence ID" value="NZ_CP095855.1"/>
</dbReference>
<gene>
    <name evidence="1" type="ORF">MYF79_14630</name>
</gene>
<keyword evidence="2" id="KW-1185">Reference proteome</keyword>
<accession>A0ABY4IAF9</accession>